<reference evidence="1" key="1">
    <citation type="journal article" date="2014" name="Int. J. Syst. Evol. Microbiol.">
        <title>Complete genome of a new Firmicutes species belonging to the dominant human colonic microbiota ('Ruminococcus bicirculans') reveals two chromosomes and a selective capacity to utilize plant glucans.</title>
        <authorList>
            <consortium name="NISC Comparative Sequencing Program"/>
            <person name="Wegmann U."/>
            <person name="Louis P."/>
            <person name="Goesmann A."/>
            <person name="Henrissat B."/>
            <person name="Duncan S.H."/>
            <person name="Flint H.J."/>
        </authorList>
    </citation>
    <scope>NUCLEOTIDE SEQUENCE</scope>
    <source>
        <strain evidence="1">NBRC 109915</strain>
    </source>
</reference>
<dbReference type="EMBL" id="BSNL01000020">
    <property type="protein sequence ID" value="GLQ29289.1"/>
    <property type="molecule type" value="Genomic_DNA"/>
</dbReference>
<accession>A0ABQ5VQR2</accession>
<dbReference type="Proteomes" id="UP001161388">
    <property type="component" value="Unassembled WGS sequence"/>
</dbReference>
<gene>
    <name evidence="1" type="ORF">GCM10007927_40930</name>
</gene>
<comment type="caution">
    <text evidence="1">The sequence shown here is derived from an EMBL/GenBank/DDBJ whole genome shotgun (WGS) entry which is preliminary data.</text>
</comment>
<reference evidence="1" key="2">
    <citation type="submission" date="2023-01" db="EMBL/GenBank/DDBJ databases">
        <title>Draft genome sequence of Sulfitobacter pacificus strain NBRC 109915.</title>
        <authorList>
            <person name="Sun Q."/>
            <person name="Mori K."/>
        </authorList>
    </citation>
    <scope>NUCLEOTIDE SEQUENCE</scope>
    <source>
        <strain evidence="1">NBRC 109915</strain>
    </source>
</reference>
<evidence type="ECO:0000313" key="1">
    <source>
        <dbReference type="EMBL" id="GLQ29289.1"/>
    </source>
</evidence>
<name>A0ABQ5VQR2_9RHOB</name>
<evidence type="ECO:0000313" key="2">
    <source>
        <dbReference type="Proteomes" id="UP001161388"/>
    </source>
</evidence>
<sequence length="129" mass="14407">MLKLLRGARVGKSLEPQWHPRVALNTAGNNHIAPARTYQSICQKDCVQSANALTINGQARDPLWKPSMKSGYACRVSTGAERIRSDQLIHLVNREPRVVQGGKHDWCCDFFNGKPRKCPVSGDNRTTPR</sequence>
<protein>
    <submittedName>
        <fullName evidence="1">Uncharacterized protein</fullName>
    </submittedName>
</protein>
<organism evidence="1 2">
    <name type="scientific">Sulfitobacter pacificus</name>
    <dbReference type="NCBI Taxonomy" id="1499314"/>
    <lineage>
        <taxon>Bacteria</taxon>
        <taxon>Pseudomonadati</taxon>
        <taxon>Pseudomonadota</taxon>
        <taxon>Alphaproteobacteria</taxon>
        <taxon>Rhodobacterales</taxon>
        <taxon>Roseobacteraceae</taxon>
        <taxon>Sulfitobacter</taxon>
    </lineage>
</organism>
<proteinExistence type="predicted"/>
<keyword evidence="2" id="KW-1185">Reference proteome</keyword>